<sequence length="211" mass="23423">MGDLANLKEKVLSYKLESSEMEKLGYNRILLQVFGYAGHGKSSFINSLRYALLGGMFEVKASEASATGCQGGHTRQRKSYLLTDVITLVDNRGFGKADNCEKEEVYTQLGNLQPLDEDVVWSNSFDERMKAITAVKCNSNDLLLPVFIYSAQCGMGSEAQEEIKEFLKNAQQLTGLVRPVQRDLASGTRGIDVRRSPGDRVTERQNGELPM</sequence>
<dbReference type="Proteomes" id="UP000228934">
    <property type="component" value="Unassembled WGS sequence"/>
</dbReference>
<dbReference type="InterPro" id="IPR027417">
    <property type="entry name" value="P-loop_NTPase"/>
</dbReference>
<organism evidence="2 3">
    <name type="scientific">Aquarana catesbeiana</name>
    <name type="common">American bullfrog</name>
    <name type="synonym">Rana catesbeiana</name>
    <dbReference type="NCBI Taxonomy" id="8400"/>
    <lineage>
        <taxon>Eukaryota</taxon>
        <taxon>Metazoa</taxon>
        <taxon>Chordata</taxon>
        <taxon>Craniata</taxon>
        <taxon>Vertebrata</taxon>
        <taxon>Euteleostomi</taxon>
        <taxon>Amphibia</taxon>
        <taxon>Batrachia</taxon>
        <taxon>Anura</taxon>
        <taxon>Neobatrachia</taxon>
        <taxon>Ranoidea</taxon>
        <taxon>Ranidae</taxon>
        <taxon>Aquarana</taxon>
    </lineage>
</organism>
<proteinExistence type="predicted"/>
<protein>
    <recommendedName>
        <fullName evidence="4">G domain-containing protein</fullName>
    </recommendedName>
</protein>
<accession>A0A2G9R523</accession>
<dbReference type="OrthoDB" id="25620at2759"/>
<evidence type="ECO:0000256" key="1">
    <source>
        <dbReference type="SAM" id="MobiDB-lite"/>
    </source>
</evidence>
<gene>
    <name evidence="2" type="ORF">AB205_0008910</name>
</gene>
<reference evidence="3" key="1">
    <citation type="journal article" date="2017" name="Nat. Commun.">
        <title>The North American bullfrog draft genome provides insight into hormonal regulation of long noncoding RNA.</title>
        <authorList>
            <person name="Hammond S.A."/>
            <person name="Warren R.L."/>
            <person name="Vandervalk B.P."/>
            <person name="Kucuk E."/>
            <person name="Khan H."/>
            <person name="Gibb E.A."/>
            <person name="Pandoh P."/>
            <person name="Kirk H."/>
            <person name="Zhao Y."/>
            <person name="Jones M."/>
            <person name="Mungall A.J."/>
            <person name="Coope R."/>
            <person name="Pleasance S."/>
            <person name="Moore R.A."/>
            <person name="Holt R.A."/>
            <person name="Round J.M."/>
            <person name="Ohora S."/>
            <person name="Walle B.V."/>
            <person name="Veldhoen N."/>
            <person name="Helbing C.C."/>
            <person name="Birol I."/>
        </authorList>
    </citation>
    <scope>NUCLEOTIDE SEQUENCE [LARGE SCALE GENOMIC DNA]</scope>
</reference>
<evidence type="ECO:0008006" key="4">
    <source>
        <dbReference type="Google" id="ProtNLM"/>
    </source>
</evidence>
<feature type="region of interest" description="Disordered" evidence="1">
    <location>
        <begin position="187"/>
        <end position="211"/>
    </location>
</feature>
<dbReference type="AlphaFoldDB" id="A0A2G9R523"/>
<keyword evidence="3" id="KW-1185">Reference proteome</keyword>
<evidence type="ECO:0000313" key="2">
    <source>
        <dbReference type="EMBL" id="PIO22915.1"/>
    </source>
</evidence>
<dbReference type="EMBL" id="KV978689">
    <property type="protein sequence ID" value="PIO22915.1"/>
    <property type="molecule type" value="Genomic_DNA"/>
</dbReference>
<evidence type="ECO:0000313" key="3">
    <source>
        <dbReference type="Proteomes" id="UP000228934"/>
    </source>
</evidence>
<dbReference type="SUPFAM" id="SSF52540">
    <property type="entry name" value="P-loop containing nucleoside triphosphate hydrolases"/>
    <property type="match status" value="1"/>
</dbReference>
<feature type="compositionally biased region" description="Basic and acidic residues" evidence="1">
    <location>
        <begin position="191"/>
        <end position="211"/>
    </location>
</feature>
<dbReference type="Gene3D" id="3.40.50.300">
    <property type="entry name" value="P-loop containing nucleotide triphosphate hydrolases"/>
    <property type="match status" value="1"/>
</dbReference>
<name>A0A2G9R523_AQUCT</name>